<reference evidence="1 2" key="1">
    <citation type="submission" date="2019-08" db="EMBL/GenBank/DDBJ databases">
        <title>Genome of Aequorivita lipolytica Y10-2 (type strain).</title>
        <authorList>
            <person name="Bowman J.P."/>
        </authorList>
    </citation>
    <scope>NUCLEOTIDE SEQUENCE [LARGE SCALE GENOMIC DNA]</scope>
    <source>
        <strain evidence="1 2">Y10-2</strain>
    </source>
</reference>
<dbReference type="RefSeq" id="WP_111815938.1">
    <property type="nucleotide sequence ID" value="NZ_CBCRZQ010000005.1"/>
</dbReference>
<comment type="caution">
    <text evidence="1">The sequence shown here is derived from an EMBL/GenBank/DDBJ whole genome shotgun (WGS) entry which is preliminary data.</text>
</comment>
<evidence type="ECO:0000313" key="1">
    <source>
        <dbReference type="EMBL" id="TXD69088.1"/>
    </source>
</evidence>
<evidence type="ECO:0000313" key="2">
    <source>
        <dbReference type="Proteomes" id="UP000321945"/>
    </source>
</evidence>
<name>A0A5C6YQ78_9FLAO</name>
<sequence>METRDSLLLNMRPEIPSARITPNMSANESFQNKTLRPVIKLQHQLLLAAFKNYINKHKNVFYSLSVEKKLDYIENAIHKDMKFRNSLKGIIIGQFTLDEFEIYIQNSSALNKRMMDIVKERLKDNLLYFERVTMLMAQ</sequence>
<protein>
    <submittedName>
        <fullName evidence="1">Glyoxalase</fullName>
    </submittedName>
</protein>
<dbReference type="EMBL" id="VORU01000006">
    <property type="protein sequence ID" value="TXD69088.1"/>
    <property type="molecule type" value="Genomic_DNA"/>
</dbReference>
<organism evidence="1 2">
    <name type="scientific">Aequorivita lipolytica</name>
    <dbReference type="NCBI Taxonomy" id="153267"/>
    <lineage>
        <taxon>Bacteria</taxon>
        <taxon>Pseudomonadati</taxon>
        <taxon>Bacteroidota</taxon>
        <taxon>Flavobacteriia</taxon>
        <taxon>Flavobacteriales</taxon>
        <taxon>Flavobacteriaceae</taxon>
        <taxon>Aequorivita</taxon>
    </lineage>
</organism>
<keyword evidence="2" id="KW-1185">Reference proteome</keyword>
<accession>A0A5C6YQ78</accession>
<dbReference type="OrthoDB" id="1271679at2"/>
<proteinExistence type="predicted"/>
<dbReference type="Proteomes" id="UP000321945">
    <property type="component" value="Unassembled WGS sequence"/>
</dbReference>
<dbReference type="AlphaFoldDB" id="A0A5C6YQ78"/>
<gene>
    <name evidence="1" type="ORF">ESV24_08555</name>
</gene>